<evidence type="ECO:0000313" key="2">
    <source>
        <dbReference type="EMBL" id="SDD70444.1"/>
    </source>
</evidence>
<dbReference type="InterPro" id="IPR014710">
    <property type="entry name" value="RmlC-like_jellyroll"/>
</dbReference>
<evidence type="ECO:0000259" key="1">
    <source>
        <dbReference type="Pfam" id="PF07883"/>
    </source>
</evidence>
<keyword evidence="3" id="KW-1185">Reference proteome</keyword>
<dbReference type="STRING" id="938405.SAMN02927895_03148"/>
<dbReference type="Proteomes" id="UP000198925">
    <property type="component" value="Unassembled WGS sequence"/>
</dbReference>
<proteinExistence type="predicted"/>
<sequence>MPDPAPSYHLFGNVLTFRARPSEGSAFLLSECRSAPGAGAPPNRHPEDEEAFYILSGSYEFSVDGVTRNVGPGDYVPIPTGAPHHFRNTGPGIASMLVLNSPGRQHEAFFSSLGEPVDQATEPVTPAGPPPDAVLAGLRRLSAECGVELLV</sequence>
<gene>
    <name evidence="2" type="ORF">SAMN04487779_101189</name>
</gene>
<name>A0A1G6WXA6_9PROT</name>
<evidence type="ECO:0000313" key="3">
    <source>
        <dbReference type="Proteomes" id="UP000198925"/>
    </source>
</evidence>
<dbReference type="SUPFAM" id="SSF51182">
    <property type="entry name" value="RmlC-like cupins"/>
    <property type="match status" value="1"/>
</dbReference>
<dbReference type="AlphaFoldDB" id="A0A1G6WXA6"/>
<dbReference type="InterPro" id="IPR053146">
    <property type="entry name" value="QDO-like"/>
</dbReference>
<dbReference type="Gene3D" id="2.60.120.10">
    <property type="entry name" value="Jelly Rolls"/>
    <property type="match status" value="1"/>
</dbReference>
<dbReference type="Pfam" id="PF07883">
    <property type="entry name" value="Cupin_2"/>
    <property type="match status" value="1"/>
</dbReference>
<dbReference type="InterPro" id="IPR013096">
    <property type="entry name" value="Cupin_2"/>
</dbReference>
<dbReference type="PANTHER" id="PTHR36440">
    <property type="entry name" value="PUTATIVE (AFU_ORTHOLOGUE AFUA_8G07350)-RELATED"/>
    <property type="match status" value="1"/>
</dbReference>
<feature type="domain" description="Cupin type-2" evidence="1">
    <location>
        <begin position="33"/>
        <end position="98"/>
    </location>
</feature>
<organism evidence="2 3">
    <name type="scientific">Belnapia rosea</name>
    <dbReference type="NCBI Taxonomy" id="938405"/>
    <lineage>
        <taxon>Bacteria</taxon>
        <taxon>Pseudomonadati</taxon>
        <taxon>Pseudomonadota</taxon>
        <taxon>Alphaproteobacteria</taxon>
        <taxon>Acetobacterales</taxon>
        <taxon>Roseomonadaceae</taxon>
        <taxon>Belnapia</taxon>
    </lineage>
</organism>
<reference evidence="2 3" key="1">
    <citation type="submission" date="2016-10" db="EMBL/GenBank/DDBJ databases">
        <authorList>
            <person name="de Groot N.N."/>
        </authorList>
    </citation>
    <scope>NUCLEOTIDE SEQUENCE [LARGE SCALE GENOMIC DNA]</scope>
    <source>
        <strain evidence="2 3">CPCC 100156</strain>
    </source>
</reference>
<accession>A0A1G6WXA6</accession>
<protein>
    <submittedName>
        <fullName evidence="2">Cupin domain-containing protein</fullName>
    </submittedName>
</protein>
<dbReference type="PANTHER" id="PTHR36440:SF1">
    <property type="entry name" value="PUTATIVE (AFU_ORTHOLOGUE AFUA_8G07350)-RELATED"/>
    <property type="match status" value="1"/>
</dbReference>
<dbReference type="EMBL" id="FMZX01000011">
    <property type="protein sequence ID" value="SDD70444.1"/>
    <property type="molecule type" value="Genomic_DNA"/>
</dbReference>
<dbReference type="InterPro" id="IPR011051">
    <property type="entry name" value="RmlC_Cupin_sf"/>
</dbReference>
<dbReference type="RefSeq" id="WP_176849649.1">
    <property type="nucleotide sequence ID" value="NZ_FMZX01000011.1"/>
</dbReference>